<sequence>MAMCLQSLVHTFEITLRNRIHVSLSRQASMAAGEPATSVAWYDHKAGWMILYGETFEKVEKILCANSGLRLAVLPPPGRVVASLSFGVWPNVLDSQLPTPAIEATTFVDVFPAHPRARQHWRFQPNRKETVAVVKDAQNWRNRLSHCKPVWSEGWFRSSPAQHWSDMLQRVMSRRQRILQVMAWMCPQTAQVHRHGFQGRLFDQLVQDAAVFAYVSQPLAPWSEGVPISDNAGLALYKQRR</sequence>
<reference evidence="1 2" key="1">
    <citation type="submission" date="2020-07" db="EMBL/GenBank/DDBJ databases">
        <title>Genomic Encyclopedia of Type Strains, Phase IV (KMG-V): Genome sequencing to study the core and pangenomes of soil and plant-associated prokaryotes.</title>
        <authorList>
            <person name="Whitman W."/>
        </authorList>
    </citation>
    <scope>NUCLEOTIDE SEQUENCE [LARGE SCALE GENOMIC DNA]</scope>
    <source>
        <strain evidence="1 2">SAS40</strain>
    </source>
</reference>
<dbReference type="AlphaFoldDB" id="A0A7Y9IS97"/>
<comment type="caution">
    <text evidence="1">The sequence shown here is derived from an EMBL/GenBank/DDBJ whole genome shotgun (WGS) entry which is preliminary data.</text>
</comment>
<name>A0A7Y9IS97_9BURK</name>
<evidence type="ECO:0000313" key="1">
    <source>
        <dbReference type="EMBL" id="NYE82026.1"/>
    </source>
</evidence>
<organism evidence="1 2">
    <name type="scientific">Pigmentiphaga litoralis</name>
    <dbReference type="NCBI Taxonomy" id="516702"/>
    <lineage>
        <taxon>Bacteria</taxon>
        <taxon>Pseudomonadati</taxon>
        <taxon>Pseudomonadota</taxon>
        <taxon>Betaproteobacteria</taxon>
        <taxon>Burkholderiales</taxon>
        <taxon>Alcaligenaceae</taxon>
        <taxon>Pigmentiphaga</taxon>
    </lineage>
</organism>
<gene>
    <name evidence="1" type="ORF">FHW18_001297</name>
</gene>
<dbReference type="RefSeq" id="WP_179584507.1">
    <property type="nucleotide sequence ID" value="NZ_JACBYR010000001.1"/>
</dbReference>
<proteinExistence type="predicted"/>
<accession>A0A7Y9IS97</accession>
<dbReference type="EMBL" id="JACBYR010000001">
    <property type="protein sequence ID" value="NYE82026.1"/>
    <property type="molecule type" value="Genomic_DNA"/>
</dbReference>
<keyword evidence="2" id="KW-1185">Reference proteome</keyword>
<dbReference type="Proteomes" id="UP000542125">
    <property type="component" value="Unassembled WGS sequence"/>
</dbReference>
<protein>
    <submittedName>
        <fullName evidence="1">Uncharacterized protein</fullName>
    </submittedName>
</protein>
<evidence type="ECO:0000313" key="2">
    <source>
        <dbReference type="Proteomes" id="UP000542125"/>
    </source>
</evidence>